<keyword evidence="1" id="KW-1133">Transmembrane helix</keyword>
<dbReference type="AlphaFoldDB" id="A0A1H7SA92"/>
<dbReference type="EMBL" id="FOAF01000003">
    <property type="protein sequence ID" value="SEL68654.1"/>
    <property type="molecule type" value="Genomic_DNA"/>
</dbReference>
<feature type="transmembrane region" description="Helical" evidence="1">
    <location>
        <begin position="86"/>
        <end position="107"/>
    </location>
</feature>
<accession>A0A1H7SA92</accession>
<evidence type="ECO:0000313" key="4">
    <source>
        <dbReference type="Proteomes" id="UP000199421"/>
    </source>
</evidence>
<name>A0A1H7SA92_OLID1</name>
<keyword evidence="1" id="KW-0472">Membrane</keyword>
<evidence type="ECO:0000313" key="3">
    <source>
        <dbReference type="EMBL" id="SEL68654.1"/>
    </source>
</evidence>
<proteinExistence type="predicted"/>
<keyword evidence="1" id="KW-0812">Transmembrane</keyword>
<feature type="signal peptide" evidence="2">
    <location>
        <begin position="1"/>
        <end position="18"/>
    </location>
</feature>
<dbReference type="RefSeq" id="WP_093326262.1">
    <property type="nucleotide sequence ID" value="NZ_JBHSRK010000028.1"/>
</dbReference>
<gene>
    <name evidence="3" type="ORF">SAMN05661044_03112</name>
</gene>
<reference evidence="4" key="1">
    <citation type="submission" date="2016-10" db="EMBL/GenBank/DDBJ databases">
        <authorList>
            <person name="Varghese N."/>
            <person name="Submissions S."/>
        </authorList>
    </citation>
    <scope>NUCLEOTIDE SEQUENCE [LARGE SCALE GENOMIC DNA]</scope>
    <source>
        <strain evidence="4">DSM 18733</strain>
    </source>
</reference>
<dbReference type="STRING" id="407022.SAMN05661044_03112"/>
<keyword evidence="2" id="KW-0732">Signal</keyword>
<sequence>MKVVVIYFLFLFSLLLKAHDSAYAGVKYNSSTYHSQIQPIQKIAKSKLSKVERGHIIKKNTILIEEEEFFDIENEDDSQVFSRKDILLVDSSVIIVYGSILFCLYYYEKKRLPLCKHFSYTASYKYILQRTLRI</sequence>
<dbReference type="Proteomes" id="UP000199421">
    <property type="component" value="Unassembled WGS sequence"/>
</dbReference>
<keyword evidence="4" id="KW-1185">Reference proteome</keyword>
<protein>
    <submittedName>
        <fullName evidence="3">Uncharacterized protein</fullName>
    </submittedName>
</protein>
<evidence type="ECO:0000256" key="1">
    <source>
        <dbReference type="SAM" id="Phobius"/>
    </source>
</evidence>
<organism evidence="3 4">
    <name type="scientific">Olivibacter domesticus</name>
    <name type="common">Pseudosphingobacterium domesticum</name>
    <dbReference type="NCBI Taxonomy" id="407022"/>
    <lineage>
        <taxon>Bacteria</taxon>
        <taxon>Pseudomonadati</taxon>
        <taxon>Bacteroidota</taxon>
        <taxon>Sphingobacteriia</taxon>
        <taxon>Sphingobacteriales</taxon>
        <taxon>Sphingobacteriaceae</taxon>
        <taxon>Olivibacter</taxon>
    </lineage>
</organism>
<evidence type="ECO:0000256" key="2">
    <source>
        <dbReference type="SAM" id="SignalP"/>
    </source>
</evidence>
<feature type="chain" id="PRO_5011553859" evidence="2">
    <location>
        <begin position="19"/>
        <end position="134"/>
    </location>
</feature>